<dbReference type="SMART" id="SM00418">
    <property type="entry name" value="HTH_ARSR"/>
    <property type="match status" value="1"/>
</dbReference>
<evidence type="ECO:0000259" key="1">
    <source>
        <dbReference type="PROSITE" id="PS50987"/>
    </source>
</evidence>
<name>A0A1G8PQV9_9CLOT</name>
<evidence type="ECO:0000313" key="3">
    <source>
        <dbReference type="Proteomes" id="UP000183255"/>
    </source>
</evidence>
<protein>
    <submittedName>
        <fullName evidence="2">DNA-binding transcriptional regulator, ArsR family</fullName>
    </submittedName>
</protein>
<feature type="domain" description="HTH arsR-type" evidence="1">
    <location>
        <begin position="271"/>
        <end position="364"/>
    </location>
</feature>
<reference evidence="2 3" key="1">
    <citation type="submission" date="2016-10" db="EMBL/GenBank/DDBJ databases">
        <authorList>
            <person name="de Groot N.N."/>
        </authorList>
    </citation>
    <scope>NUCLEOTIDE SEQUENCE [LARGE SCALE GENOMIC DNA]</scope>
    <source>
        <strain evidence="2 3">CGMCC 1.5058</strain>
    </source>
</reference>
<proteinExistence type="predicted"/>
<dbReference type="GO" id="GO:0003700">
    <property type="term" value="F:DNA-binding transcription factor activity"/>
    <property type="evidence" value="ECO:0007669"/>
    <property type="project" value="InterPro"/>
</dbReference>
<dbReference type="RefSeq" id="WP_031576421.1">
    <property type="nucleotide sequence ID" value="NZ_FNDZ01000005.1"/>
</dbReference>
<keyword evidence="2" id="KW-0238">DNA-binding</keyword>
<dbReference type="InterPro" id="IPR011991">
    <property type="entry name" value="ArsR-like_HTH"/>
</dbReference>
<dbReference type="Pfam" id="PF01022">
    <property type="entry name" value="HTH_5"/>
    <property type="match status" value="1"/>
</dbReference>
<organism evidence="2 3">
    <name type="scientific">Proteiniclasticum ruminis</name>
    <dbReference type="NCBI Taxonomy" id="398199"/>
    <lineage>
        <taxon>Bacteria</taxon>
        <taxon>Bacillati</taxon>
        <taxon>Bacillota</taxon>
        <taxon>Clostridia</taxon>
        <taxon>Eubacteriales</taxon>
        <taxon>Clostridiaceae</taxon>
        <taxon>Proteiniclasticum</taxon>
    </lineage>
</organism>
<gene>
    <name evidence="2" type="ORF">SAMN05421804_105181</name>
</gene>
<dbReference type="InterPro" id="IPR036388">
    <property type="entry name" value="WH-like_DNA-bd_sf"/>
</dbReference>
<dbReference type="CDD" id="cd00090">
    <property type="entry name" value="HTH_ARSR"/>
    <property type="match status" value="1"/>
</dbReference>
<dbReference type="GO" id="GO:0003677">
    <property type="term" value="F:DNA binding"/>
    <property type="evidence" value="ECO:0007669"/>
    <property type="project" value="UniProtKB-KW"/>
</dbReference>
<accession>A0A1G8PQV9</accession>
<dbReference type="SUPFAM" id="SSF46785">
    <property type="entry name" value="Winged helix' DNA-binding domain"/>
    <property type="match status" value="1"/>
</dbReference>
<dbReference type="InterPro" id="IPR036390">
    <property type="entry name" value="WH_DNA-bd_sf"/>
</dbReference>
<evidence type="ECO:0000313" key="2">
    <source>
        <dbReference type="EMBL" id="SDI94929.1"/>
    </source>
</evidence>
<dbReference type="PROSITE" id="PS50987">
    <property type="entry name" value="HTH_ARSR_2"/>
    <property type="match status" value="1"/>
</dbReference>
<sequence length="364" mass="42617">MKYQFHEKESYIFDLLTLPQHIHYKEDVYSKMDENYEELIPEETKVYAREFHKILLPYKERLLPYYYESTEDHDFIALLSMTHPIIGFDKVEDYLDSLKNLTEKELLHSVYFALDYYDSDTEENKEKSKVAAKRLVEHPEEVMSFLQKLSIGNDARWNLLHFSTQPQVMVGNLVDLLLEIHPQFEVLYEVKKPLILKKGIELTKKLQALEGDGLSEVSRGIMKESLLNWEEYPLLISISNPMQLMLNTGNVHPFISWGVYLDDIFEAIKEQEENKIQEQVLLFKNLGDKTRYEVVMNLAKGITSTKVIAQNLHVSPATISYHLNNLVTAKIAYLDQVDGRYIYKVNEEILKAAIEELKKDFLLK</sequence>
<dbReference type="Gene3D" id="1.10.10.10">
    <property type="entry name" value="Winged helix-like DNA-binding domain superfamily/Winged helix DNA-binding domain"/>
    <property type="match status" value="1"/>
</dbReference>
<dbReference type="AlphaFoldDB" id="A0A1G8PQV9"/>
<dbReference type="EMBL" id="FNDZ01000005">
    <property type="protein sequence ID" value="SDI94929.1"/>
    <property type="molecule type" value="Genomic_DNA"/>
</dbReference>
<dbReference type="Proteomes" id="UP000183255">
    <property type="component" value="Unassembled WGS sequence"/>
</dbReference>
<dbReference type="InterPro" id="IPR001845">
    <property type="entry name" value="HTH_ArsR_DNA-bd_dom"/>
</dbReference>